<organism evidence="2 3">
    <name type="scientific">Rhizophlyctis rosea</name>
    <dbReference type="NCBI Taxonomy" id="64517"/>
    <lineage>
        <taxon>Eukaryota</taxon>
        <taxon>Fungi</taxon>
        <taxon>Fungi incertae sedis</taxon>
        <taxon>Chytridiomycota</taxon>
        <taxon>Chytridiomycota incertae sedis</taxon>
        <taxon>Chytridiomycetes</taxon>
        <taxon>Rhizophlyctidales</taxon>
        <taxon>Rhizophlyctidaceae</taxon>
        <taxon>Rhizophlyctis</taxon>
    </lineage>
</organism>
<gene>
    <name evidence="2" type="ORF">HK097_011122</name>
</gene>
<keyword evidence="3" id="KW-1185">Reference proteome</keyword>
<evidence type="ECO:0000313" key="3">
    <source>
        <dbReference type="Proteomes" id="UP001212841"/>
    </source>
</evidence>
<comment type="caution">
    <text evidence="2">The sequence shown here is derived from an EMBL/GenBank/DDBJ whole genome shotgun (WGS) entry which is preliminary data.</text>
</comment>
<feature type="compositionally biased region" description="Low complexity" evidence="1">
    <location>
        <begin position="137"/>
        <end position="148"/>
    </location>
</feature>
<evidence type="ECO:0000313" key="2">
    <source>
        <dbReference type="EMBL" id="KAJ3055239.1"/>
    </source>
</evidence>
<proteinExistence type="predicted"/>
<dbReference type="AlphaFoldDB" id="A0AAD5SID7"/>
<feature type="region of interest" description="Disordered" evidence="1">
    <location>
        <begin position="94"/>
        <end position="166"/>
    </location>
</feature>
<feature type="compositionally biased region" description="Polar residues" evidence="1">
    <location>
        <begin position="112"/>
        <end position="126"/>
    </location>
</feature>
<sequence>MEGVNAAVREIVNAAFRGRCQYHWPDVHTQNLHEITVEVEPEALYMPLTPNVSIMSPPSTSAFTNPEPPPPKPVVQSVWRRFYDLRSNPNPRFARISFPSSSATTLDGAPAASSQMPSTGTETPPITSAHAASHQVPSASTEPPLTTSSPPPAPAAPADAPLPSSTDTALAASTFVVAERMKVVYWHFRKMKGLLFKARSEREAEEARRGAAEHTGFLQLGA</sequence>
<dbReference type="EMBL" id="JADGJD010000089">
    <property type="protein sequence ID" value="KAJ3055239.1"/>
    <property type="molecule type" value="Genomic_DNA"/>
</dbReference>
<accession>A0AAD5SID7</accession>
<reference evidence="2" key="1">
    <citation type="submission" date="2020-05" db="EMBL/GenBank/DDBJ databases">
        <title>Phylogenomic resolution of chytrid fungi.</title>
        <authorList>
            <person name="Stajich J.E."/>
            <person name="Amses K."/>
            <person name="Simmons R."/>
            <person name="Seto K."/>
            <person name="Myers J."/>
            <person name="Bonds A."/>
            <person name="Quandt C.A."/>
            <person name="Barry K."/>
            <person name="Liu P."/>
            <person name="Grigoriev I."/>
            <person name="Longcore J.E."/>
            <person name="James T.Y."/>
        </authorList>
    </citation>
    <scope>NUCLEOTIDE SEQUENCE</scope>
    <source>
        <strain evidence="2">JEL0318</strain>
    </source>
</reference>
<dbReference type="Proteomes" id="UP001212841">
    <property type="component" value="Unassembled WGS sequence"/>
</dbReference>
<evidence type="ECO:0000256" key="1">
    <source>
        <dbReference type="SAM" id="MobiDB-lite"/>
    </source>
</evidence>
<feature type="compositionally biased region" description="Low complexity" evidence="1">
    <location>
        <begin position="156"/>
        <end position="166"/>
    </location>
</feature>
<protein>
    <submittedName>
        <fullName evidence="2">Uncharacterized protein</fullName>
    </submittedName>
</protein>
<name>A0AAD5SID7_9FUNG</name>